<organism evidence="2 3">
    <name type="scientific">Acetivibrio clariflavus (strain DSM 19732 / NBRC 101661 / EBR45)</name>
    <name type="common">Clostridium clariflavum</name>
    <dbReference type="NCBI Taxonomy" id="720554"/>
    <lineage>
        <taxon>Bacteria</taxon>
        <taxon>Bacillati</taxon>
        <taxon>Bacillota</taxon>
        <taxon>Clostridia</taxon>
        <taxon>Eubacteriales</taxon>
        <taxon>Oscillospiraceae</taxon>
        <taxon>Acetivibrio</taxon>
    </lineage>
</organism>
<dbReference type="Proteomes" id="UP000005435">
    <property type="component" value="Chromosome"/>
</dbReference>
<dbReference type="HOGENOM" id="CLU_110164_0_0_9"/>
<dbReference type="InterPro" id="IPR009875">
    <property type="entry name" value="PilZ_domain"/>
</dbReference>
<sequence>MNLKVGEIVTLKHYSGKQINKGVISYVHDNYYVIKPDKDFLIFNYFDNDPIVMGFEQDNIVNICESTISGIDYQQNTFSILVNNVITITDRRITQRFPVSLCAYILDKEEKNFAYIRNMSLDGLSLCSKIEYEEGHNIRINTTIEDKNLDFEATIVWKNKSNYGFEYGLEFSNMDKNIMKDLEHCIELLKLTHDFAVVMLKTQYESYRRIITNKLSKN</sequence>
<dbReference type="RefSeq" id="WP_014255022.1">
    <property type="nucleotide sequence ID" value="NC_016627.1"/>
</dbReference>
<evidence type="ECO:0000313" key="3">
    <source>
        <dbReference type="Proteomes" id="UP000005435"/>
    </source>
</evidence>
<protein>
    <submittedName>
        <fullName evidence="2">PilZ domain-containing protein</fullName>
    </submittedName>
</protein>
<dbReference type="Pfam" id="PF07238">
    <property type="entry name" value="PilZ"/>
    <property type="match status" value="1"/>
</dbReference>
<dbReference type="Gene3D" id="2.40.10.220">
    <property type="entry name" value="predicted glycosyltransferase like domains"/>
    <property type="match status" value="1"/>
</dbReference>
<dbReference type="OrthoDB" id="2081728at2"/>
<reference evidence="2 3" key="2">
    <citation type="journal article" date="2012" name="Stand. Genomic Sci.">
        <title>Complete Genome Sequence of Clostridium clariflavum DSM 19732.</title>
        <authorList>
            <person name="Izquierdo J.A."/>
            <person name="Goodwin L."/>
            <person name="Davenport K.W."/>
            <person name="Teshima H."/>
            <person name="Bruce D."/>
            <person name="Detter C."/>
            <person name="Tapia R."/>
            <person name="Han S."/>
            <person name="Land M."/>
            <person name="Hauser L."/>
            <person name="Jeffries C.D."/>
            <person name="Han J."/>
            <person name="Pitluck S."/>
            <person name="Nolan M."/>
            <person name="Chen A."/>
            <person name="Huntemann M."/>
            <person name="Mavromatis K."/>
            <person name="Mikhailova N."/>
            <person name="Liolios K."/>
            <person name="Woyke T."/>
            <person name="Lynd L.R."/>
        </authorList>
    </citation>
    <scope>NUCLEOTIDE SEQUENCE [LARGE SCALE GENOMIC DNA]</scope>
    <source>
        <strain evidence="3">DSM 19732 / NBRC 101661 / EBR45</strain>
    </source>
</reference>
<dbReference type="eggNOG" id="ENOG5033QFR">
    <property type="taxonomic scope" value="Bacteria"/>
</dbReference>
<dbReference type="GO" id="GO:0035438">
    <property type="term" value="F:cyclic-di-GMP binding"/>
    <property type="evidence" value="ECO:0007669"/>
    <property type="project" value="InterPro"/>
</dbReference>
<dbReference type="KEGG" id="ccl:Clocl_1828"/>
<reference evidence="3" key="1">
    <citation type="submission" date="2011-12" db="EMBL/GenBank/DDBJ databases">
        <title>Complete sequence of Clostridium clariflavum DSM 19732.</title>
        <authorList>
            <consortium name="US DOE Joint Genome Institute"/>
            <person name="Lucas S."/>
            <person name="Han J."/>
            <person name="Lapidus A."/>
            <person name="Cheng J.-F."/>
            <person name="Goodwin L."/>
            <person name="Pitluck S."/>
            <person name="Peters L."/>
            <person name="Teshima H."/>
            <person name="Detter J.C."/>
            <person name="Han C."/>
            <person name="Tapia R."/>
            <person name="Land M."/>
            <person name="Hauser L."/>
            <person name="Kyrpides N."/>
            <person name="Ivanova N."/>
            <person name="Pagani I."/>
            <person name="Kitzmiller T."/>
            <person name="Lynd L."/>
            <person name="Izquierdo J."/>
            <person name="Woyke T."/>
        </authorList>
    </citation>
    <scope>NUCLEOTIDE SEQUENCE [LARGE SCALE GENOMIC DNA]</scope>
    <source>
        <strain evidence="3">DSM 19732 / NBRC 101661 / EBR45</strain>
    </source>
</reference>
<dbReference type="EMBL" id="CP003065">
    <property type="protein sequence ID" value="AEV68437.1"/>
    <property type="molecule type" value="Genomic_DNA"/>
</dbReference>
<feature type="domain" description="PilZ" evidence="1">
    <location>
        <begin position="90"/>
        <end position="187"/>
    </location>
</feature>
<name>G8LU49_ACECE</name>
<proteinExistence type="predicted"/>
<dbReference type="SUPFAM" id="SSF141371">
    <property type="entry name" value="PilZ domain-like"/>
    <property type="match status" value="1"/>
</dbReference>
<keyword evidence="3" id="KW-1185">Reference proteome</keyword>
<evidence type="ECO:0000259" key="1">
    <source>
        <dbReference type="Pfam" id="PF07238"/>
    </source>
</evidence>
<accession>G8LU49</accession>
<gene>
    <name evidence="2" type="ordered locus">Clocl_1828</name>
</gene>
<dbReference type="AlphaFoldDB" id="G8LU49"/>
<evidence type="ECO:0000313" key="2">
    <source>
        <dbReference type="EMBL" id="AEV68437.1"/>
    </source>
</evidence>